<keyword evidence="4 6" id="KW-0689">Ribosomal protein</keyword>
<dbReference type="InterPro" id="IPR005633">
    <property type="entry name" value="Ribosomal_uL23_N"/>
</dbReference>
<dbReference type="GO" id="GO:0006412">
    <property type="term" value="P:translation"/>
    <property type="evidence" value="ECO:0007669"/>
    <property type="project" value="InterPro"/>
</dbReference>
<dbReference type="InterPro" id="IPR012677">
    <property type="entry name" value="Nucleotide-bd_a/b_plait_sf"/>
</dbReference>
<evidence type="ECO:0000256" key="2">
    <source>
        <dbReference type="ARBA" id="ARBA00022730"/>
    </source>
</evidence>
<evidence type="ECO:0000313" key="9">
    <source>
        <dbReference type="Proteomes" id="UP001362899"/>
    </source>
</evidence>
<dbReference type="PROSITE" id="PS00050">
    <property type="entry name" value="RIBOSOMAL_L23"/>
    <property type="match status" value="1"/>
</dbReference>
<dbReference type="PANTHER" id="PTHR11620">
    <property type="entry name" value="60S RIBOSOMAL PROTEIN L23A"/>
    <property type="match status" value="1"/>
</dbReference>
<proteinExistence type="inferred from homology"/>
<dbReference type="GO" id="GO:1990904">
    <property type="term" value="C:ribonucleoprotein complex"/>
    <property type="evidence" value="ECO:0007669"/>
    <property type="project" value="UniProtKB-KW"/>
</dbReference>
<dbReference type="InterPro" id="IPR001014">
    <property type="entry name" value="Ribosomal_uL23_CS"/>
</dbReference>
<evidence type="ECO:0000256" key="5">
    <source>
        <dbReference type="ARBA" id="ARBA00023274"/>
    </source>
</evidence>
<gene>
    <name evidence="8" type="ORF">DASB73_006370</name>
</gene>
<dbReference type="GO" id="GO:0019843">
    <property type="term" value="F:rRNA binding"/>
    <property type="evidence" value="ECO:0007669"/>
    <property type="project" value="UniProtKB-KW"/>
</dbReference>
<keyword evidence="9" id="KW-1185">Reference proteome</keyword>
<dbReference type="Pfam" id="PF03939">
    <property type="entry name" value="Ribosomal_L23eN"/>
    <property type="match status" value="1"/>
</dbReference>
<evidence type="ECO:0000256" key="3">
    <source>
        <dbReference type="ARBA" id="ARBA00022884"/>
    </source>
</evidence>
<comment type="similarity">
    <text evidence="1 6">Belongs to the universal ribosomal protein uL23 family.</text>
</comment>
<comment type="caution">
    <text evidence="8">The sequence shown here is derived from an EMBL/GenBank/DDBJ whole genome shotgun (WGS) entry which is preliminary data.</text>
</comment>
<dbReference type="NCBIfam" id="NF011118">
    <property type="entry name" value="PRK14548.1"/>
    <property type="match status" value="1"/>
</dbReference>
<reference evidence="8 9" key="1">
    <citation type="journal article" date="2023" name="Elife">
        <title>Identification of key yeast species and microbe-microbe interactions impacting larval growth of Drosophila in the wild.</title>
        <authorList>
            <person name="Mure A."/>
            <person name="Sugiura Y."/>
            <person name="Maeda R."/>
            <person name="Honda K."/>
            <person name="Sakurai N."/>
            <person name="Takahashi Y."/>
            <person name="Watada M."/>
            <person name="Katoh T."/>
            <person name="Gotoh A."/>
            <person name="Gotoh Y."/>
            <person name="Taniguchi I."/>
            <person name="Nakamura K."/>
            <person name="Hayashi T."/>
            <person name="Katayama T."/>
            <person name="Uemura T."/>
            <person name="Hattori Y."/>
        </authorList>
    </citation>
    <scope>NUCLEOTIDE SEQUENCE [LARGE SCALE GENOMIC DNA]</scope>
    <source>
        <strain evidence="8 9">SB-73</strain>
    </source>
</reference>
<evidence type="ECO:0000256" key="6">
    <source>
        <dbReference type="RuleBase" id="RU003934"/>
    </source>
</evidence>
<dbReference type="Proteomes" id="UP001362899">
    <property type="component" value="Unassembled WGS sequence"/>
</dbReference>
<dbReference type="InterPro" id="IPR012678">
    <property type="entry name" value="Ribosomal_uL23/eL15/eS24_sf"/>
</dbReference>
<evidence type="ECO:0000256" key="1">
    <source>
        <dbReference type="ARBA" id="ARBA00006700"/>
    </source>
</evidence>
<dbReference type="AlphaFoldDB" id="A0AAV5RDW3"/>
<dbReference type="InterPro" id="IPR013025">
    <property type="entry name" value="Ribosomal_uL23-like"/>
</dbReference>
<dbReference type="EMBL" id="BTGC01000003">
    <property type="protein sequence ID" value="GMM49679.1"/>
    <property type="molecule type" value="Genomic_DNA"/>
</dbReference>
<evidence type="ECO:0000313" key="8">
    <source>
        <dbReference type="EMBL" id="GMM49679.1"/>
    </source>
</evidence>
<keyword evidence="3" id="KW-0694">RNA-binding</keyword>
<keyword evidence="5 6" id="KW-0687">Ribonucleoprotein</keyword>
<dbReference type="GO" id="GO:0003735">
    <property type="term" value="F:structural constituent of ribosome"/>
    <property type="evidence" value="ECO:0007669"/>
    <property type="project" value="InterPro"/>
</dbReference>
<evidence type="ECO:0000259" key="7">
    <source>
        <dbReference type="Pfam" id="PF03939"/>
    </source>
</evidence>
<accession>A0AAV5RDW3</accession>
<dbReference type="HAMAP" id="MF_01369_A">
    <property type="entry name" value="Ribosomal_uL23_A"/>
    <property type="match status" value="1"/>
</dbReference>
<keyword evidence="2" id="KW-0699">rRNA-binding</keyword>
<sequence>MAVSDQKKAIAAKKAAVKGVNGQVKTKHYSSATFHRPKTLTLRRKPTYASKSVNHYTRMDDYKILVSGVTTDSATEKIESSNTLVLQVHIKANKDQIKRAVKNLYKADVLKVNTLIRPDGTKKAYVRLTEDCDALDVASRAGFV</sequence>
<dbReference type="SUPFAM" id="SSF54189">
    <property type="entry name" value="Ribosomal proteins S24e, L23 and L15e"/>
    <property type="match status" value="1"/>
</dbReference>
<dbReference type="GO" id="GO:0005840">
    <property type="term" value="C:ribosome"/>
    <property type="evidence" value="ECO:0007669"/>
    <property type="project" value="UniProtKB-KW"/>
</dbReference>
<feature type="domain" description="Large ribosomal subunit protein uL23 N-terminal" evidence="7">
    <location>
        <begin position="7"/>
        <end position="55"/>
    </location>
</feature>
<name>A0AAV5RDW3_STABA</name>
<dbReference type="Pfam" id="PF00276">
    <property type="entry name" value="Ribosomal_L23"/>
    <property type="match status" value="1"/>
</dbReference>
<evidence type="ECO:0000256" key="4">
    <source>
        <dbReference type="ARBA" id="ARBA00022980"/>
    </source>
</evidence>
<protein>
    <submittedName>
        <fullName evidence="8">Ribosomal 60S subunit protein L25</fullName>
    </submittedName>
</protein>
<dbReference type="Gene3D" id="3.30.70.330">
    <property type="match status" value="1"/>
</dbReference>
<organism evidence="8 9">
    <name type="scientific">Starmerella bacillaris</name>
    <name type="common">Yeast</name>
    <name type="synonym">Candida zemplinina</name>
    <dbReference type="NCBI Taxonomy" id="1247836"/>
    <lineage>
        <taxon>Eukaryota</taxon>
        <taxon>Fungi</taxon>
        <taxon>Dikarya</taxon>
        <taxon>Ascomycota</taxon>
        <taxon>Saccharomycotina</taxon>
        <taxon>Dipodascomycetes</taxon>
        <taxon>Dipodascales</taxon>
        <taxon>Trichomonascaceae</taxon>
        <taxon>Starmerella</taxon>
    </lineage>
</organism>